<proteinExistence type="predicted"/>
<dbReference type="InterPro" id="IPR045528">
    <property type="entry name" value="DO-GTPase2"/>
</dbReference>
<dbReference type="AlphaFoldDB" id="A0A0F9F0J4"/>
<sequence length="345" mass="37492">MSSEPQTETHTCANPECKVSESGRCLEGLSLDKCPTFGRKPTAAEQTVIEAEDQPTERLVNLRSGTQLQIGDASDLLGHYHARLVAILGPRDAGKTSLIASVFDLFQEGSVEEFSFAGSKTLHAFELACHDSRTASRRTVPVQHRTGHGDVKFYHLDIATKSEPERFTLLLADRAGEDYRTAADDLSQAGPFPEVVRADTVTILIDGGRLLDNTTRHNTRNETKLMIRALAEGSFLQRAPHVIFALTKLDLVQTSDLKDRVFADFDKVVEGARPILTPHVESIDAIHIAAAPSNADTARGTGVAALIKSWSRPIARQTLVETPLKPSRRAILGLQMPSQVAGAVS</sequence>
<dbReference type="InterPro" id="IPR027417">
    <property type="entry name" value="P-loop_NTPase"/>
</dbReference>
<gene>
    <name evidence="2" type="ORF">LCGC14_2010950</name>
</gene>
<accession>A0A0F9F0J4</accession>
<comment type="caution">
    <text evidence="2">The sequence shown here is derived from an EMBL/GenBank/DDBJ whole genome shotgun (WGS) entry which is preliminary data.</text>
</comment>
<dbReference type="Gene3D" id="3.40.50.300">
    <property type="entry name" value="P-loop containing nucleotide triphosphate hydrolases"/>
    <property type="match status" value="1"/>
</dbReference>
<organism evidence="2">
    <name type="scientific">marine sediment metagenome</name>
    <dbReference type="NCBI Taxonomy" id="412755"/>
    <lineage>
        <taxon>unclassified sequences</taxon>
        <taxon>metagenomes</taxon>
        <taxon>ecological metagenomes</taxon>
    </lineage>
</organism>
<name>A0A0F9F0J4_9ZZZZ</name>
<dbReference type="EMBL" id="LAZR01023053">
    <property type="protein sequence ID" value="KKL79824.1"/>
    <property type="molecule type" value="Genomic_DNA"/>
</dbReference>
<evidence type="ECO:0000259" key="1">
    <source>
        <dbReference type="Pfam" id="PF19993"/>
    </source>
</evidence>
<dbReference type="SUPFAM" id="SSF52540">
    <property type="entry name" value="P-loop containing nucleoside triphosphate hydrolases"/>
    <property type="match status" value="1"/>
</dbReference>
<reference evidence="2" key="1">
    <citation type="journal article" date="2015" name="Nature">
        <title>Complex archaea that bridge the gap between prokaryotes and eukaryotes.</title>
        <authorList>
            <person name="Spang A."/>
            <person name="Saw J.H."/>
            <person name="Jorgensen S.L."/>
            <person name="Zaremba-Niedzwiedzka K."/>
            <person name="Martijn J."/>
            <person name="Lind A.E."/>
            <person name="van Eijk R."/>
            <person name="Schleper C."/>
            <person name="Guy L."/>
            <person name="Ettema T.J."/>
        </authorList>
    </citation>
    <scope>NUCLEOTIDE SEQUENCE</scope>
</reference>
<protein>
    <recommendedName>
        <fullName evidence="1">Double-GTPase 2 domain-containing protein</fullName>
    </recommendedName>
</protein>
<evidence type="ECO:0000313" key="2">
    <source>
        <dbReference type="EMBL" id="KKL79824.1"/>
    </source>
</evidence>
<feature type="domain" description="Double-GTPase 2" evidence="1">
    <location>
        <begin position="83"/>
        <end position="310"/>
    </location>
</feature>
<dbReference type="Pfam" id="PF19993">
    <property type="entry name" value="DO-GTPase2"/>
    <property type="match status" value="1"/>
</dbReference>